<dbReference type="InterPro" id="IPR036188">
    <property type="entry name" value="FAD/NAD-bd_sf"/>
</dbReference>
<dbReference type="InterPro" id="IPR002938">
    <property type="entry name" value="FAD-bd"/>
</dbReference>
<dbReference type="RefSeq" id="WP_318595967.1">
    <property type="nucleotide sequence ID" value="NZ_JAWSTH010000008.1"/>
</dbReference>
<reference evidence="2 3" key="2">
    <citation type="submission" date="2023-10" db="EMBL/GenBank/DDBJ databases">
        <authorList>
            <person name="Han X.F."/>
        </authorList>
    </citation>
    <scope>NUCLEOTIDE SEQUENCE [LARGE SCALE GENOMIC DNA]</scope>
    <source>
        <strain evidence="2 3">KCTC 39840</strain>
    </source>
</reference>
<dbReference type="EMBL" id="JAWSTH010000008">
    <property type="protein sequence ID" value="MDW5593708.1"/>
    <property type="molecule type" value="Genomic_DNA"/>
</dbReference>
<name>A0ABU4HK73_9ACTN</name>
<proteinExistence type="predicted"/>
<dbReference type="Gene3D" id="3.30.9.100">
    <property type="match status" value="1"/>
</dbReference>
<feature type="domain" description="FAD-binding" evidence="1">
    <location>
        <begin position="19"/>
        <end position="333"/>
    </location>
</feature>
<gene>
    <name evidence="2" type="ORF">R7226_05145</name>
</gene>
<dbReference type="Proteomes" id="UP001284601">
    <property type="component" value="Unassembled WGS sequence"/>
</dbReference>
<dbReference type="InterPro" id="IPR050407">
    <property type="entry name" value="Geranylgeranyl_reductase"/>
</dbReference>
<dbReference type="SUPFAM" id="SSF51905">
    <property type="entry name" value="FAD/NAD(P)-binding domain"/>
    <property type="match status" value="1"/>
</dbReference>
<dbReference type="PRINTS" id="PR00420">
    <property type="entry name" value="RNGMNOXGNASE"/>
</dbReference>
<sequence>MTEAQTPSRATRPGRAEEFDAVIVGGSLAGSAAAIALGRAGARVALVEQRPDPQAYKQVCSHFIQASAVPALERLGLLQPMLDAGAVRSSFRIWTRWGWIVPPPDARRAGINLRRSLLDPLLRDTALATPGVESLLGHTAVDLVGGAGERVRGVVVRDRGGAERELRARLTVGADGRGSRVARLAGVATRTTPHGRFAYGTYFEGGAPDHAPDASLWMCDPQWAAGFPTDSGLTFYAAMPTKERLPEFRRDPLAALVKLLADLPDPPPIHEARAVDTVKGKIEMPNVEHEPIAPGLALVGDAALATDPLWGIGCGWALQSAEWLADAVGAPLAAGPGADDALDGGLARYRRRWRRGMIGHARVIEDFSPGRRLNPGERFVFSAAVHDGKLAATMDAFGSRSISPGRALARALPRAAAVHARQARKAVAA</sequence>
<reference evidence="3" key="1">
    <citation type="submission" date="2023-07" db="EMBL/GenBank/DDBJ databases">
        <title>Conexibacter stalactiti sp. nov., isolated from stalactites in a lava cave and emended description of the genus Conexibacter.</title>
        <authorList>
            <person name="Lee S.D."/>
        </authorList>
    </citation>
    <scope>NUCLEOTIDE SEQUENCE [LARGE SCALE GENOMIC DNA]</scope>
    <source>
        <strain evidence="3">KCTC 39840</strain>
    </source>
</reference>
<evidence type="ECO:0000313" key="2">
    <source>
        <dbReference type="EMBL" id="MDW5593708.1"/>
    </source>
</evidence>
<organism evidence="2 3">
    <name type="scientific">Conexibacter stalactiti</name>
    <dbReference type="NCBI Taxonomy" id="1940611"/>
    <lineage>
        <taxon>Bacteria</taxon>
        <taxon>Bacillati</taxon>
        <taxon>Actinomycetota</taxon>
        <taxon>Thermoleophilia</taxon>
        <taxon>Solirubrobacterales</taxon>
        <taxon>Conexibacteraceae</taxon>
        <taxon>Conexibacter</taxon>
    </lineage>
</organism>
<dbReference type="Pfam" id="PF01494">
    <property type="entry name" value="FAD_binding_3"/>
    <property type="match status" value="1"/>
</dbReference>
<dbReference type="PANTHER" id="PTHR42685:SF22">
    <property type="entry name" value="CONDITIONED MEDIUM FACTOR RECEPTOR 1"/>
    <property type="match status" value="1"/>
</dbReference>
<dbReference type="Gene3D" id="3.50.50.60">
    <property type="entry name" value="FAD/NAD(P)-binding domain"/>
    <property type="match status" value="1"/>
</dbReference>
<comment type="caution">
    <text evidence="2">The sequence shown here is derived from an EMBL/GenBank/DDBJ whole genome shotgun (WGS) entry which is preliminary data.</text>
</comment>
<evidence type="ECO:0000259" key="1">
    <source>
        <dbReference type="Pfam" id="PF01494"/>
    </source>
</evidence>
<keyword evidence="3" id="KW-1185">Reference proteome</keyword>
<accession>A0ABU4HK73</accession>
<protein>
    <submittedName>
        <fullName evidence="2">NAD(P)/FAD-dependent oxidoreductase</fullName>
    </submittedName>
</protein>
<dbReference type="PANTHER" id="PTHR42685">
    <property type="entry name" value="GERANYLGERANYL DIPHOSPHATE REDUCTASE"/>
    <property type="match status" value="1"/>
</dbReference>
<evidence type="ECO:0000313" key="3">
    <source>
        <dbReference type="Proteomes" id="UP001284601"/>
    </source>
</evidence>